<feature type="transmembrane region" description="Helical" evidence="7">
    <location>
        <begin position="47"/>
        <end position="71"/>
    </location>
</feature>
<dbReference type="GO" id="GO:0016020">
    <property type="term" value="C:membrane"/>
    <property type="evidence" value="ECO:0007669"/>
    <property type="project" value="InterPro"/>
</dbReference>
<dbReference type="InterPro" id="IPR011527">
    <property type="entry name" value="ABC1_TM_dom"/>
</dbReference>
<dbReference type="InterPro" id="IPR050173">
    <property type="entry name" value="ABC_transporter_C-like"/>
</dbReference>
<evidence type="ECO:0000256" key="7">
    <source>
        <dbReference type="SAM" id="Phobius"/>
    </source>
</evidence>
<evidence type="ECO:0000256" key="6">
    <source>
        <dbReference type="ARBA" id="ARBA00023136"/>
    </source>
</evidence>
<evidence type="ECO:0000256" key="2">
    <source>
        <dbReference type="ARBA" id="ARBA00022692"/>
    </source>
</evidence>
<comment type="caution">
    <text evidence="9">The sequence shown here is derived from an EMBL/GenBank/DDBJ whole genome shotgun (WGS) entry which is preliminary data.</text>
</comment>
<dbReference type="AlphaFoldDB" id="A0A2J7WLK4"/>
<name>A0A2J7WLK4_9CHLO</name>
<gene>
    <name evidence="9" type="ORF">TSOC_015443</name>
</gene>
<keyword evidence="2 7" id="KW-0812">Transmembrane</keyword>
<dbReference type="EMBL" id="PGGS01005514">
    <property type="protein sequence ID" value="PNG64425.1"/>
    <property type="molecule type" value="Genomic_DNA"/>
</dbReference>
<evidence type="ECO:0000256" key="1">
    <source>
        <dbReference type="ARBA" id="ARBA00022448"/>
    </source>
</evidence>
<keyword evidence="4" id="KW-0067">ATP-binding</keyword>
<evidence type="ECO:0000259" key="8">
    <source>
        <dbReference type="PROSITE" id="PS50929"/>
    </source>
</evidence>
<dbReference type="OrthoDB" id="1928964at2759"/>
<organism evidence="9 10">
    <name type="scientific">Tetrabaena socialis</name>
    <dbReference type="NCBI Taxonomy" id="47790"/>
    <lineage>
        <taxon>Eukaryota</taxon>
        <taxon>Viridiplantae</taxon>
        <taxon>Chlorophyta</taxon>
        <taxon>core chlorophytes</taxon>
        <taxon>Chlorophyceae</taxon>
        <taxon>CS clade</taxon>
        <taxon>Chlamydomonadales</taxon>
        <taxon>Tetrabaenaceae</taxon>
        <taxon>Tetrabaena</taxon>
    </lineage>
</organism>
<accession>A0A2J7WLK4</accession>
<dbReference type="SUPFAM" id="SSF90123">
    <property type="entry name" value="ABC transporter transmembrane region"/>
    <property type="match status" value="1"/>
</dbReference>
<protein>
    <submittedName>
        <fullName evidence="9">ABC transporter C family member 13</fullName>
    </submittedName>
</protein>
<evidence type="ECO:0000313" key="10">
    <source>
        <dbReference type="Proteomes" id="UP000236333"/>
    </source>
</evidence>
<feature type="non-terminal residue" evidence="9">
    <location>
        <position position="85"/>
    </location>
</feature>
<dbReference type="PANTHER" id="PTHR24223">
    <property type="entry name" value="ATP-BINDING CASSETTE SUB-FAMILY C"/>
    <property type="match status" value="1"/>
</dbReference>
<dbReference type="GO" id="GO:0005524">
    <property type="term" value="F:ATP binding"/>
    <property type="evidence" value="ECO:0007669"/>
    <property type="project" value="UniProtKB-KW"/>
</dbReference>
<dbReference type="InterPro" id="IPR036640">
    <property type="entry name" value="ABC1_TM_sf"/>
</dbReference>
<dbReference type="PROSITE" id="PS50929">
    <property type="entry name" value="ABC_TM1F"/>
    <property type="match status" value="1"/>
</dbReference>
<sequence length="85" mass="8893">MRAAALLHERLLAAVLAAPLSFFDSVPHGRILNRFSSDVSAVDDSLPFIANIALANIASLAGLLAVLCYAAPPLLPLLLPLALAY</sequence>
<proteinExistence type="predicted"/>
<feature type="domain" description="ABC transmembrane type-1" evidence="8">
    <location>
        <begin position="1"/>
        <end position="85"/>
    </location>
</feature>
<evidence type="ECO:0000256" key="5">
    <source>
        <dbReference type="ARBA" id="ARBA00022989"/>
    </source>
</evidence>
<evidence type="ECO:0000256" key="3">
    <source>
        <dbReference type="ARBA" id="ARBA00022741"/>
    </source>
</evidence>
<evidence type="ECO:0000313" key="9">
    <source>
        <dbReference type="EMBL" id="PNG64425.1"/>
    </source>
</evidence>
<dbReference type="GO" id="GO:0140359">
    <property type="term" value="F:ABC-type transporter activity"/>
    <property type="evidence" value="ECO:0007669"/>
    <property type="project" value="InterPro"/>
</dbReference>
<keyword evidence="3" id="KW-0547">Nucleotide-binding</keyword>
<keyword evidence="10" id="KW-1185">Reference proteome</keyword>
<keyword evidence="1" id="KW-0813">Transport</keyword>
<evidence type="ECO:0000256" key="4">
    <source>
        <dbReference type="ARBA" id="ARBA00022840"/>
    </source>
</evidence>
<dbReference type="PANTHER" id="PTHR24223:SF330">
    <property type="entry name" value="ATP-BINDING CASSETTE SUB-FAMILY C MEMBER 10"/>
    <property type="match status" value="1"/>
</dbReference>
<dbReference type="Proteomes" id="UP000236333">
    <property type="component" value="Unassembled WGS sequence"/>
</dbReference>
<keyword evidence="6 7" id="KW-0472">Membrane</keyword>
<keyword evidence="5 7" id="KW-1133">Transmembrane helix</keyword>
<reference evidence="9 10" key="1">
    <citation type="journal article" date="2017" name="Mol. Biol. Evol.">
        <title>The 4-celled Tetrabaena socialis nuclear genome reveals the essential components for genetic control of cell number at the origin of multicellularity in the volvocine lineage.</title>
        <authorList>
            <person name="Featherston J."/>
            <person name="Arakaki Y."/>
            <person name="Hanschen E.R."/>
            <person name="Ferris P.J."/>
            <person name="Michod R.E."/>
            <person name="Olson B.J.S.C."/>
            <person name="Nozaki H."/>
            <person name="Durand P.M."/>
        </authorList>
    </citation>
    <scope>NUCLEOTIDE SEQUENCE [LARGE SCALE GENOMIC DNA]</scope>
    <source>
        <strain evidence="9 10">NIES-571</strain>
    </source>
</reference>
<dbReference type="Gene3D" id="1.20.1560.10">
    <property type="entry name" value="ABC transporter type 1, transmembrane domain"/>
    <property type="match status" value="1"/>
</dbReference>
<dbReference type="Pfam" id="PF00664">
    <property type="entry name" value="ABC_membrane"/>
    <property type="match status" value="1"/>
</dbReference>